<comment type="subcellular location">
    <subcellularLocation>
        <location evidence="1">Nucleus</location>
    </subcellularLocation>
</comment>
<feature type="domain" description="C2H2-type" evidence="8">
    <location>
        <begin position="173"/>
        <end position="203"/>
    </location>
</feature>
<dbReference type="PANTHER" id="PTHR24388:SF54">
    <property type="entry name" value="PROTEIN ESCARGOT"/>
    <property type="match status" value="1"/>
</dbReference>
<keyword evidence="10" id="KW-1185">Reference proteome</keyword>
<reference evidence="9 10" key="1">
    <citation type="journal article" date="2021" name="Elife">
        <title>Chloroplast acquisition without the gene transfer in kleptoplastic sea slugs, Plakobranchus ocellatus.</title>
        <authorList>
            <person name="Maeda T."/>
            <person name="Takahashi S."/>
            <person name="Yoshida T."/>
            <person name="Shimamura S."/>
            <person name="Takaki Y."/>
            <person name="Nagai Y."/>
            <person name="Toyoda A."/>
            <person name="Suzuki Y."/>
            <person name="Arimoto A."/>
            <person name="Ishii H."/>
            <person name="Satoh N."/>
            <person name="Nishiyama T."/>
            <person name="Hasebe M."/>
            <person name="Maruyama T."/>
            <person name="Minagawa J."/>
            <person name="Obokata J."/>
            <person name="Shigenobu S."/>
        </authorList>
    </citation>
    <scope>NUCLEOTIDE SEQUENCE [LARGE SCALE GENOMIC DNA]</scope>
</reference>
<dbReference type="InterPro" id="IPR013087">
    <property type="entry name" value="Znf_C2H2_type"/>
</dbReference>
<keyword evidence="5" id="KW-0862">Zinc</keyword>
<protein>
    <submittedName>
        <fullName evidence="9">Zinc finger protein</fullName>
    </submittedName>
</protein>
<dbReference type="SMART" id="SM00355">
    <property type="entry name" value="ZnF_C2H2"/>
    <property type="match status" value="4"/>
</dbReference>
<comment type="caution">
    <text evidence="9">The sequence shown here is derived from an EMBL/GenBank/DDBJ whole genome shotgun (WGS) entry which is preliminary data.</text>
</comment>
<dbReference type="EMBL" id="BLXT01002217">
    <property type="protein sequence ID" value="GFN92128.1"/>
    <property type="molecule type" value="Genomic_DNA"/>
</dbReference>
<evidence type="ECO:0000256" key="1">
    <source>
        <dbReference type="ARBA" id="ARBA00004123"/>
    </source>
</evidence>
<keyword evidence="2" id="KW-0479">Metal-binding</keyword>
<gene>
    <name evidence="9" type="ORF">PoB_001863400</name>
</gene>
<dbReference type="GO" id="GO:0000981">
    <property type="term" value="F:DNA-binding transcription factor activity, RNA polymerase II-specific"/>
    <property type="evidence" value="ECO:0007669"/>
    <property type="project" value="TreeGrafter"/>
</dbReference>
<evidence type="ECO:0000313" key="9">
    <source>
        <dbReference type="EMBL" id="GFN92128.1"/>
    </source>
</evidence>
<dbReference type="AlphaFoldDB" id="A0AAV3Z9X2"/>
<dbReference type="Proteomes" id="UP000735302">
    <property type="component" value="Unassembled WGS sequence"/>
</dbReference>
<dbReference type="PROSITE" id="PS00028">
    <property type="entry name" value="ZINC_FINGER_C2H2_1"/>
    <property type="match status" value="3"/>
</dbReference>
<dbReference type="FunFam" id="3.30.160.60:FF:000446">
    <property type="entry name" value="Zinc finger protein"/>
    <property type="match status" value="1"/>
</dbReference>
<dbReference type="Pfam" id="PF13894">
    <property type="entry name" value="zf-C2H2_4"/>
    <property type="match status" value="1"/>
</dbReference>
<name>A0AAV3Z9X2_9GAST</name>
<dbReference type="PANTHER" id="PTHR24388">
    <property type="entry name" value="ZINC FINGER PROTEIN"/>
    <property type="match status" value="1"/>
</dbReference>
<keyword evidence="6" id="KW-0539">Nucleus</keyword>
<evidence type="ECO:0000256" key="4">
    <source>
        <dbReference type="ARBA" id="ARBA00022771"/>
    </source>
</evidence>
<evidence type="ECO:0000256" key="7">
    <source>
        <dbReference type="PROSITE-ProRule" id="PRU00042"/>
    </source>
</evidence>
<feature type="domain" description="C2H2-type" evidence="8">
    <location>
        <begin position="146"/>
        <end position="173"/>
    </location>
</feature>
<dbReference type="PROSITE" id="PS50157">
    <property type="entry name" value="ZINC_FINGER_C2H2_2"/>
    <property type="match status" value="3"/>
</dbReference>
<keyword evidence="3" id="KW-0677">Repeat</keyword>
<evidence type="ECO:0000256" key="5">
    <source>
        <dbReference type="ARBA" id="ARBA00022833"/>
    </source>
</evidence>
<evidence type="ECO:0000259" key="8">
    <source>
        <dbReference type="PROSITE" id="PS50157"/>
    </source>
</evidence>
<dbReference type="GO" id="GO:0000978">
    <property type="term" value="F:RNA polymerase II cis-regulatory region sequence-specific DNA binding"/>
    <property type="evidence" value="ECO:0007669"/>
    <property type="project" value="TreeGrafter"/>
</dbReference>
<evidence type="ECO:0000256" key="3">
    <source>
        <dbReference type="ARBA" id="ARBA00022737"/>
    </source>
</evidence>
<proteinExistence type="predicted"/>
<dbReference type="GO" id="GO:0008270">
    <property type="term" value="F:zinc ion binding"/>
    <property type="evidence" value="ECO:0007669"/>
    <property type="project" value="UniProtKB-KW"/>
</dbReference>
<evidence type="ECO:0000313" key="10">
    <source>
        <dbReference type="Proteomes" id="UP000735302"/>
    </source>
</evidence>
<dbReference type="InterPro" id="IPR050527">
    <property type="entry name" value="Snail/Krueppel_Znf"/>
</dbReference>
<evidence type="ECO:0000256" key="2">
    <source>
        <dbReference type="ARBA" id="ARBA00022723"/>
    </source>
</evidence>
<sequence>METPSHSMNRTETQFTAQEAHSPWHVNSGLLKKPSCPVCDKKFSRSYDVKRHLRCVHGSSQCPNCGLILKADDPVSLRQHEQSFLPSSNNSYDLQLFQGTQSSSSYPSEESHLSQREVACPHCSLLIPECFLKSHLSKQHGSSMPYWCKVCGRGYLSNTGLYYHMATHNGKAVNCPVCGKTFARKFTLNRHMMYAHYHTLQHS</sequence>
<evidence type="ECO:0000256" key="6">
    <source>
        <dbReference type="ARBA" id="ARBA00023242"/>
    </source>
</evidence>
<dbReference type="SUPFAM" id="SSF57667">
    <property type="entry name" value="beta-beta-alpha zinc fingers"/>
    <property type="match status" value="1"/>
</dbReference>
<dbReference type="GO" id="GO:0005634">
    <property type="term" value="C:nucleus"/>
    <property type="evidence" value="ECO:0007669"/>
    <property type="project" value="UniProtKB-SubCell"/>
</dbReference>
<organism evidence="9 10">
    <name type="scientific">Plakobranchus ocellatus</name>
    <dbReference type="NCBI Taxonomy" id="259542"/>
    <lineage>
        <taxon>Eukaryota</taxon>
        <taxon>Metazoa</taxon>
        <taxon>Spiralia</taxon>
        <taxon>Lophotrochozoa</taxon>
        <taxon>Mollusca</taxon>
        <taxon>Gastropoda</taxon>
        <taxon>Heterobranchia</taxon>
        <taxon>Euthyneura</taxon>
        <taxon>Panpulmonata</taxon>
        <taxon>Sacoglossa</taxon>
        <taxon>Placobranchoidea</taxon>
        <taxon>Plakobranchidae</taxon>
        <taxon>Plakobranchus</taxon>
    </lineage>
</organism>
<dbReference type="Gene3D" id="3.30.160.60">
    <property type="entry name" value="Classic Zinc Finger"/>
    <property type="match status" value="3"/>
</dbReference>
<dbReference type="InterPro" id="IPR036236">
    <property type="entry name" value="Znf_C2H2_sf"/>
</dbReference>
<feature type="domain" description="C2H2-type" evidence="8">
    <location>
        <begin position="34"/>
        <end position="62"/>
    </location>
</feature>
<accession>A0AAV3Z9X2</accession>
<keyword evidence="4 7" id="KW-0863">Zinc-finger</keyword>
<dbReference type="Pfam" id="PF00096">
    <property type="entry name" value="zf-C2H2"/>
    <property type="match status" value="2"/>
</dbReference>